<dbReference type="EMBL" id="MLYV02000956">
    <property type="protein sequence ID" value="PSR74805.1"/>
    <property type="molecule type" value="Genomic_DNA"/>
</dbReference>
<dbReference type="GO" id="GO:0048487">
    <property type="term" value="F:beta-tubulin binding"/>
    <property type="evidence" value="ECO:0007669"/>
    <property type="project" value="InterPro"/>
</dbReference>
<reference evidence="4 5" key="1">
    <citation type="submission" date="2018-02" db="EMBL/GenBank/DDBJ databases">
        <title>Genome sequence of the basidiomycete white-rot fungus Phlebia centrifuga.</title>
        <authorList>
            <person name="Granchi Z."/>
            <person name="Peng M."/>
            <person name="de Vries R.P."/>
            <person name="Hilden K."/>
            <person name="Makela M.R."/>
            <person name="Grigoriev I."/>
            <person name="Riley R."/>
        </authorList>
    </citation>
    <scope>NUCLEOTIDE SEQUENCE [LARGE SCALE GENOMIC DNA]</scope>
    <source>
        <strain evidence="4 5">FBCC195</strain>
    </source>
</reference>
<dbReference type="Proteomes" id="UP000186601">
    <property type="component" value="Unassembled WGS sequence"/>
</dbReference>
<evidence type="ECO:0000313" key="4">
    <source>
        <dbReference type="EMBL" id="PSR74805.1"/>
    </source>
</evidence>
<dbReference type="InterPro" id="IPR021133">
    <property type="entry name" value="HEAT_type_2"/>
</dbReference>
<dbReference type="GO" id="GO:0005096">
    <property type="term" value="F:GTPase activator activity"/>
    <property type="evidence" value="ECO:0007669"/>
    <property type="project" value="InterPro"/>
</dbReference>
<evidence type="ECO:0000256" key="1">
    <source>
        <dbReference type="PROSITE-ProRule" id="PRU00103"/>
    </source>
</evidence>
<feature type="compositionally biased region" description="Acidic residues" evidence="2">
    <location>
        <begin position="197"/>
        <end position="210"/>
    </location>
</feature>
<dbReference type="InterPro" id="IPR016024">
    <property type="entry name" value="ARM-type_fold"/>
</dbReference>
<dbReference type="OrthoDB" id="1735853at2759"/>
<dbReference type="SUPFAM" id="SSF48371">
    <property type="entry name" value="ARM repeat"/>
    <property type="match status" value="1"/>
</dbReference>
<dbReference type="Gene3D" id="1.25.10.10">
    <property type="entry name" value="Leucine-rich Repeat Variant"/>
    <property type="match status" value="1"/>
</dbReference>
<feature type="repeat" description="HEAT" evidence="1">
    <location>
        <begin position="219"/>
        <end position="256"/>
    </location>
</feature>
<feature type="domain" description="Tubulin-folding cofactor D ARM repeats" evidence="3">
    <location>
        <begin position="190"/>
        <end position="398"/>
    </location>
</feature>
<dbReference type="Pfam" id="PF23579">
    <property type="entry name" value="ARM_TBCD"/>
    <property type="match status" value="1"/>
</dbReference>
<dbReference type="InterPro" id="IPR033162">
    <property type="entry name" value="TBCD"/>
</dbReference>
<dbReference type="GO" id="GO:0007021">
    <property type="term" value="P:tubulin complex assembly"/>
    <property type="evidence" value="ECO:0007669"/>
    <property type="project" value="InterPro"/>
</dbReference>
<dbReference type="PANTHER" id="PTHR12658:SF0">
    <property type="entry name" value="TUBULIN-SPECIFIC CHAPERONE D"/>
    <property type="match status" value="1"/>
</dbReference>
<proteinExistence type="predicted"/>
<dbReference type="PROSITE" id="PS50077">
    <property type="entry name" value="HEAT_REPEAT"/>
    <property type="match status" value="1"/>
</dbReference>
<dbReference type="InterPro" id="IPR011989">
    <property type="entry name" value="ARM-like"/>
</dbReference>
<organism evidence="4 5">
    <name type="scientific">Hermanssonia centrifuga</name>
    <dbReference type="NCBI Taxonomy" id="98765"/>
    <lineage>
        <taxon>Eukaryota</taxon>
        <taxon>Fungi</taxon>
        <taxon>Dikarya</taxon>
        <taxon>Basidiomycota</taxon>
        <taxon>Agaricomycotina</taxon>
        <taxon>Agaricomycetes</taxon>
        <taxon>Polyporales</taxon>
        <taxon>Meruliaceae</taxon>
        <taxon>Hermanssonia</taxon>
    </lineage>
</organism>
<dbReference type="GO" id="GO:0007023">
    <property type="term" value="P:post-chaperonin tubulin folding pathway"/>
    <property type="evidence" value="ECO:0007669"/>
    <property type="project" value="InterPro"/>
</dbReference>
<dbReference type="AlphaFoldDB" id="A0A2R6NR91"/>
<dbReference type="GO" id="GO:0000226">
    <property type="term" value="P:microtubule cytoskeleton organization"/>
    <property type="evidence" value="ECO:0007669"/>
    <property type="project" value="TreeGrafter"/>
</dbReference>
<gene>
    <name evidence="4" type="ORF">PHLCEN_2v9519</name>
</gene>
<accession>A0A2R6NR91</accession>
<dbReference type="InterPro" id="IPR058033">
    <property type="entry name" value="ARM_TBCD_2nd"/>
</dbReference>
<dbReference type="STRING" id="98765.A0A2R6NR91"/>
<comment type="caution">
    <text evidence="4">The sequence shown here is derived from an EMBL/GenBank/DDBJ whole genome shotgun (WGS) entry which is preliminary data.</text>
</comment>
<feature type="region of interest" description="Disordered" evidence="2">
    <location>
        <begin position="190"/>
        <end position="210"/>
    </location>
</feature>
<keyword evidence="5" id="KW-1185">Reference proteome</keyword>
<evidence type="ECO:0000256" key="2">
    <source>
        <dbReference type="SAM" id="MobiDB-lite"/>
    </source>
</evidence>
<dbReference type="PANTHER" id="PTHR12658">
    <property type="entry name" value="BETA-TUBULIN COFACTOR D"/>
    <property type="match status" value="1"/>
</dbReference>
<evidence type="ECO:0000259" key="3">
    <source>
        <dbReference type="Pfam" id="PF25767"/>
    </source>
</evidence>
<protein>
    <recommendedName>
        <fullName evidence="3">Tubulin-folding cofactor D ARM repeats domain-containing protein</fullName>
    </recommendedName>
</protein>
<sequence>MDSEDLTEGKVFATFDKFEEFSALQTEFLDTCRRGDIDEAKGEVILLKKLSNIPENLGKTASDLEEVAKSYLGKAGLEREGAAILLSRFYSRKDMNAKLPAFLQWSIEIMHDPKEPFACIGSLQVLSELCKTAFGEQIESHFSAILQIASLIDENPVLTNNTLMRKFRIKLASRVLLRLLPSRIVPRRSRGKRMLSDMDESDAEPNEEDMDIPEETEDVLQDLFKALQDKDTVVRYSSAKGIARIAERLPAEFTEQVLDTVLQLFSVHSMGAASLYDMPSIAEATWHGASLACAEMARRGLIPDSRLGELLDWMKKALYFDIRKGAHSVGSNVRDAASYVLWSLARAQSVDALAPFADALSHTLVAVSVFDREIHIRRAASAAFQEFVGRTSLFAHGIDVLRKTDFYAVGTRRHAYLVAAYEVAEHKEYRPCLIEHLILVTLRHWDPVVRQLGAQSLRVICQWDLSELAPTCAKRVAEYLTFADPSDVHGALLALAELASAFESIVGDHRVQTERRKVQAI</sequence>
<evidence type="ECO:0000313" key="5">
    <source>
        <dbReference type="Proteomes" id="UP000186601"/>
    </source>
</evidence>
<dbReference type="Pfam" id="PF25767">
    <property type="entry name" value="ARM_TBCD_2nd"/>
    <property type="match status" value="1"/>
</dbReference>
<name>A0A2R6NR91_9APHY</name>